<feature type="domain" description="TniQ" evidence="1">
    <location>
        <begin position="11"/>
        <end position="142"/>
    </location>
</feature>
<dbReference type="EMBL" id="JAHCLR010000003">
    <property type="protein sequence ID" value="MBS9532545.1"/>
    <property type="molecule type" value="Genomic_DNA"/>
</dbReference>
<reference evidence="2 3" key="1">
    <citation type="submission" date="2021-05" db="EMBL/GenBank/DDBJ databases">
        <title>Mycobacterium acidophilum sp. nov., an extremely acid-tolerant member of the genus Mycobacterium.</title>
        <authorList>
            <person name="Xia J."/>
        </authorList>
    </citation>
    <scope>NUCLEOTIDE SEQUENCE [LARGE SCALE GENOMIC DNA]</scope>
    <source>
        <strain evidence="2 3">M1</strain>
    </source>
</reference>
<proteinExistence type="predicted"/>
<organism evidence="2 3">
    <name type="scientific">Mycolicibacter acidiphilus</name>
    <dbReference type="NCBI Taxonomy" id="2835306"/>
    <lineage>
        <taxon>Bacteria</taxon>
        <taxon>Bacillati</taxon>
        <taxon>Actinomycetota</taxon>
        <taxon>Actinomycetes</taxon>
        <taxon>Mycobacteriales</taxon>
        <taxon>Mycobacteriaceae</taxon>
        <taxon>Mycolicibacter</taxon>
    </lineage>
</organism>
<dbReference type="InterPro" id="IPR009492">
    <property type="entry name" value="TniQ"/>
</dbReference>
<sequence length="569" mass="63277">MPAGYDIDRWPVAVAIRPDETIESWLTRAAKRYGITPRELISEAGAQDRLQRPGQLTRLIRQHAGVLALKLGCPEADTIATAAEMAPNAAVVDYLARYRGVTRPIPAGSAFCPVCLAVPDPHWKREWSSMLAIACVRHACLLVRTCPRCGEQPWSTVSWLSLDADAPLYRCPNRPRRPSGRMRRGRRCNFDLRTISPYGMDAEAVDAHRLAFRLWQQYVHDPASLLRVVGIEITATIAFDGLCQLVDESIRIVTLFEDTYDRTALVRALRNAGQVLSSTSATVAAQQADAVGLLNPAGSVTPVGPDNVLLRRRRNPLLAAIRLGSVRATFSPAAQLTFDCGNRHPRYPVRENDDRTWLRLPEHHPELAEIDHAQIPQVLWSGTVWTGAEDATTLAAAAQAMALAKIGNTRPWAIIALDLGLPKGIAVPVTQYWRRVVRDGLWPEALAALTELKEQLRRNPPPIDYQQRRIIADDPRRLVRALKSAGVGGRTCDGREFHGVVRRYWELFTGGDIRYAAPPYTLPAEQHRDWPTKRADIDDDHNETFRNAYALMTAANALPPSGPLTWQPP</sequence>
<dbReference type="Proteomes" id="UP001519535">
    <property type="component" value="Unassembled WGS sequence"/>
</dbReference>
<keyword evidence="3" id="KW-1185">Reference proteome</keyword>
<comment type="caution">
    <text evidence="2">The sequence shown here is derived from an EMBL/GenBank/DDBJ whole genome shotgun (WGS) entry which is preliminary data.</text>
</comment>
<name>A0ABS5RE36_9MYCO</name>
<protein>
    <submittedName>
        <fullName evidence="2">TniQ family protein</fullName>
    </submittedName>
</protein>
<accession>A0ABS5RE36</accession>
<dbReference type="RefSeq" id="WP_214091421.1">
    <property type="nucleotide sequence ID" value="NZ_JAHCLR010000003.1"/>
</dbReference>
<gene>
    <name evidence="2" type="ORF">KIH27_02965</name>
</gene>
<dbReference type="Pfam" id="PF06527">
    <property type="entry name" value="TniQ"/>
    <property type="match status" value="1"/>
</dbReference>
<evidence type="ECO:0000259" key="1">
    <source>
        <dbReference type="Pfam" id="PF06527"/>
    </source>
</evidence>
<evidence type="ECO:0000313" key="2">
    <source>
        <dbReference type="EMBL" id="MBS9532545.1"/>
    </source>
</evidence>
<evidence type="ECO:0000313" key="3">
    <source>
        <dbReference type="Proteomes" id="UP001519535"/>
    </source>
</evidence>